<evidence type="ECO:0000256" key="7">
    <source>
        <dbReference type="SAM" id="Phobius"/>
    </source>
</evidence>
<evidence type="ECO:0000313" key="9">
    <source>
        <dbReference type="EMBL" id="SOY30445.1"/>
    </source>
</evidence>
<comment type="subcellular location">
    <subcellularLocation>
        <location evidence="1">Cell membrane</location>
        <topology evidence="1">Multi-pass membrane protein</topology>
    </subcellularLocation>
</comment>
<protein>
    <submittedName>
        <fullName evidence="9">Na+/Pi-cotransporter</fullName>
    </submittedName>
</protein>
<feature type="transmembrane region" description="Helical" evidence="7">
    <location>
        <begin position="122"/>
        <end position="138"/>
    </location>
</feature>
<dbReference type="InterPro" id="IPR026022">
    <property type="entry name" value="PhoU_dom"/>
</dbReference>
<feature type="coiled-coil region" evidence="6">
    <location>
        <begin position="378"/>
        <end position="405"/>
    </location>
</feature>
<evidence type="ECO:0000256" key="1">
    <source>
        <dbReference type="ARBA" id="ARBA00004651"/>
    </source>
</evidence>
<dbReference type="InterPro" id="IPR004633">
    <property type="entry name" value="NaPi_cotrn-rel/YqeW-like"/>
</dbReference>
<evidence type="ECO:0000313" key="10">
    <source>
        <dbReference type="Proteomes" id="UP000236311"/>
    </source>
</evidence>
<dbReference type="OrthoDB" id="9763003at2"/>
<feature type="transmembrane region" description="Helical" evidence="7">
    <location>
        <begin position="145"/>
        <end position="166"/>
    </location>
</feature>
<keyword evidence="6" id="KW-0175">Coiled coil</keyword>
<dbReference type="NCBIfam" id="NF037997">
    <property type="entry name" value="Na_Pi_symport"/>
    <property type="match status" value="1"/>
</dbReference>
<keyword evidence="4 7" id="KW-1133">Transmembrane helix</keyword>
<dbReference type="Proteomes" id="UP000236311">
    <property type="component" value="Unassembled WGS sequence"/>
</dbReference>
<dbReference type="Pfam" id="PF02690">
    <property type="entry name" value="Na_Pi_cotrans"/>
    <property type="match status" value="1"/>
</dbReference>
<dbReference type="Gene3D" id="1.20.58.220">
    <property type="entry name" value="Phosphate transport system protein phou homolog 2, domain 2"/>
    <property type="match status" value="1"/>
</dbReference>
<evidence type="ECO:0000256" key="4">
    <source>
        <dbReference type="ARBA" id="ARBA00022989"/>
    </source>
</evidence>
<evidence type="ECO:0000256" key="3">
    <source>
        <dbReference type="ARBA" id="ARBA00022692"/>
    </source>
</evidence>
<name>A0A2K4ZIZ1_9FIRM</name>
<dbReference type="InterPro" id="IPR038078">
    <property type="entry name" value="PhoU-like_sf"/>
</dbReference>
<proteinExistence type="predicted"/>
<dbReference type="EMBL" id="OFSM01000016">
    <property type="protein sequence ID" value="SOY30445.1"/>
    <property type="molecule type" value="Genomic_DNA"/>
</dbReference>
<evidence type="ECO:0000256" key="2">
    <source>
        <dbReference type="ARBA" id="ARBA00022475"/>
    </source>
</evidence>
<organism evidence="9 10">
    <name type="scientific">Acetatifactor muris</name>
    <dbReference type="NCBI Taxonomy" id="879566"/>
    <lineage>
        <taxon>Bacteria</taxon>
        <taxon>Bacillati</taxon>
        <taxon>Bacillota</taxon>
        <taxon>Clostridia</taxon>
        <taxon>Lachnospirales</taxon>
        <taxon>Lachnospiraceae</taxon>
        <taxon>Acetatifactor</taxon>
    </lineage>
</organism>
<dbReference type="InterPro" id="IPR003841">
    <property type="entry name" value="Na/Pi_transpt"/>
</dbReference>
<dbReference type="PANTHER" id="PTHR10010:SF46">
    <property type="entry name" value="SODIUM-DEPENDENT PHOSPHATE TRANSPORT PROTEIN 2B"/>
    <property type="match status" value="1"/>
</dbReference>
<evidence type="ECO:0000256" key="6">
    <source>
        <dbReference type="SAM" id="Coils"/>
    </source>
</evidence>
<keyword evidence="2" id="KW-1003">Cell membrane</keyword>
<dbReference type="GO" id="GO:0044341">
    <property type="term" value="P:sodium-dependent phosphate transport"/>
    <property type="evidence" value="ECO:0007669"/>
    <property type="project" value="InterPro"/>
</dbReference>
<dbReference type="PANTHER" id="PTHR10010">
    <property type="entry name" value="SOLUTE CARRIER FAMILY 34 SODIUM PHOSPHATE , MEMBER 2-RELATED"/>
    <property type="match status" value="1"/>
</dbReference>
<keyword evidence="10" id="KW-1185">Reference proteome</keyword>
<accession>A0A2K4ZIZ1</accession>
<dbReference type="GO" id="GO:0005886">
    <property type="term" value="C:plasma membrane"/>
    <property type="evidence" value="ECO:0007669"/>
    <property type="project" value="UniProtKB-SubCell"/>
</dbReference>
<dbReference type="SUPFAM" id="SSF109755">
    <property type="entry name" value="PhoU-like"/>
    <property type="match status" value="1"/>
</dbReference>
<keyword evidence="3 7" id="KW-0812">Transmembrane</keyword>
<feature type="domain" description="PhoU" evidence="8">
    <location>
        <begin position="466"/>
        <end position="545"/>
    </location>
</feature>
<gene>
    <name evidence="9" type="ORF">AMURIS_03172</name>
</gene>
<feature type="transmembrane region" description="Helical" evidence="7">
    <location>
        <begin position="286"/>
        <end position="308"/>
    </location>
</feature>
<evidence type="ECO:0000256" key="5">
    <source>
        <dbReference type="ARBA" id="ARBA00023136"/>
    </source>
</evidence>
<keyword evidence="5 7" id="KW-0472">Membrane</keyword>
<dbReference type="AlphaFoldDB" id="A0A2K4ZIZ1"/>
<feature type="domain" description="PhoU" evidence="8">
    <location>
        <begin position="357"/>
        <end position="440"/>
    </location>
</feature>
<reference evidence="9 10" key="1">
    <citation type="submission" date="2018-01" db="EMBL/GenBank/DDBJ databases">
        <authorList>
            <person name="Gaut B.S."/>
            <person name="Morton B.R."/>
            <person name="Clegg M.T."/>
            <person name="Duvall M.R."/>
        </authorList>
    </citation>
    <scope>NUCLEOTIDE SEQUENCE [LARGE SCALE GENOMIC DNA]</scope>
    <source>
        <strain evidence="9">GP69</strain>
    </source>
</reference>
<dbReference type="Pfam" id="PF01895">
    <property type="entry name" value="PhoU"/>
    <property type="match status" value="2"/>
</dbReference>
<evidence type="ECO:0000259" key="8">
    <source>
        <dbReference type="Pfam" id="PF01895"/>
    </source>
</evidence>
<feature type="transmembrane region" description="Helical" evidence="7">
    <location>
        <begin position="81"/>
        <end position="102"/>
    </location>
</feature>
<feature type="transmembrane region" description="Helical" evidence="7">
    <location>
        <begin position="186"/>
        <end position="209"/>
    </location>
</feature>
<dbReference type="NCBIfam" id="TIGR00704">
    <property type="entry name" value="NaPi_cotrn_rel"/>
    <property type="match status" value="1"/>
</dbReference>
<feature type="transmembrane region" description="Helical" evidence="7">
    <location>
        <begin position="50"/>
        <end position="74"/>
    </location>
</feature>
<sequence>MDFFGLLTMAGGLALFLYGMKTMGDALSKMAGGRLEQVLERMTNNPVKAVLLGAGVTAVIQSSSATTVMVVGFVNSGIMKLSQAVGVIMGANIGTTVTSWILSLSGIESGNFFVKLLKPSSFSPVLALIGVVLVMFIKNTKKNDVGTILIGFAVLMFGMDTMSSAVKPLADVPEFTSLFTAFENPLLGMIVGAILTAVIQSSSASVGILQAMCATGSVSVGAALPVIMGQNIGTCVTALLSGVGANKNARRASLVHLYFNLVGTFVFMAVFYAMDHFVQFAFLSDASNGAVIAVIHSVFNIASTIVLLPASRLLVKLAYFTIPQSEDETLETSGKVLDDRFLERPAFAVAQCKNAVCDMAQLILKAMNLCVYIQKKYDENAVQEVMEIEQEVDTKEDELSSYLAKLSTKPLSERDSKTINKYSRCITDFERISDYTKGIAFAQKKLYKGREKFSRKAAAEARLIYEATLEIVECTVSGFIHEDKEMAFRIDPLADVISRVKKEIRKNHSRRLEKGKCSVELGMALTDMVTSLERIAKHCSNIAEWQTASETDQHALHQYARSVKERNELYKELLEGYTAKYSLEKLEET</sequence>
<feature type="transmembrane region" description="Helical" evidence="7">
    <location>
        <begin position="257"/>
        <end position="274"/>
    </location>
</feature>
<dbReference type="GO" id="GO:0005436">
    <property type="term" value="F:sodium:phosphate symporter activity"/>
    <property type="evidence" value="ECO:0007669"/>
    <property type="project" value="InterPro"/>
</dbReference>